<dbReference type="VEuPathDB" id="ToxoDB:EPH_0005500"/>
<dbReference type="EMBL" id="HG690938">
    <property type="protein sequence ID" value="CDI75482.1"/>
    <property type="molecule type" value="Genomic_DNA"/>
</dbReference>
<keyword evidence="4" id="KW-1185">Reference proteome</keyword>
<evidence type="ECO:0000256" key="1">
    <source>
        <dbReference type="SAM" id="MobiDB-lite"/>
    </source>
</evidence>
<reference evidence="3" key="1">
    <citation type="submission" date="2013-10" db="EMBL/GenBank/DDBJ databases">
        <title>Genomic analysis of the causative agents of coccidiosis in chickens.</title>
        <authorList>
            <person name="Reid A.J."/>
            <person name="Blake D."/>
            <person name="Billington K."/>
            <person name="Browne H."/>
            <person name="Dunn M."/>
            <person name="Hung S."/>
            <person name="Kawahara F."/>
            <person name="Miranda-Saavedra D."/>
            <person name="Mourier T."/>
            <person name="Nagra H."/>
            <person name="Otto T.D."/>
            <person name="Rawlings N."/>
            <person name="Sanchez A."/>
            <person name="Sanders M."/>
            <person name="Subramaniam C."/>
            <person name="Tay Y."/>
            <person name="Dear P."/>
            <person name="Doerig C."/>
            <person name="Gruber A."/>
            <person name="Parkinson J."/>
            <person name="Shirley M."/>
            <person name="Wan K.L."/>
            <person name="Berriman M."/>
            <person name="Tomley F."/>
            <person name="Pain A."/>
        </authorList>
    </citation>
    <scope>NUCLEOTIDE SEQUENCE [LARGE SCALE GENOMIC DNA]</scope>
    <source>
        <strain evidence="3">Houghton</strain>
    </source>
</reference>
<dbReference type="AlphaFoldDB" id="U6G7J6"/>
<reference evidence="3" key="2">
    <citation type="submission" date="2013-10" db="EMBL/GenBank/DDBJ databases">
        <authorList>
            <person name="Aslett M."/>
        </authorList>
    </citation>
    <scope>NUCLEOTIDE SEQUENCE [LARGE SCALE GENOMIC DNA]</scope>
    <source>
        <strain evidence="3">Houghton</strain>
    </source>
</reference>
<dbReference type="OrthoDB" id="346293at2759"/>
<evidence type="ECO:0000313" key="3">
    <source>
        <dbReference type="EMBL" id="CDI75482.1"/>
    </source>
</evidence>
<feature type="transmembrane region" description="Helical" evidence="2">
    <location>
        <begin position="580"/>
        <end position="604"/>
    </location>
</feature>
<sequence length="629" mass="67761">MSQIQNALQALRAALSRRSRREDEQDLRSLESAASRYFDCFNLGSPDVKAANAVNSICGSMKTEALRRNCSLFAFFIAGVLEKIGKCMSQADPANYTQKRAEDYKDAEGWMNTLTFSRGPPEEFTFPGGSPLGKAFAKMNWSLIGTVDNQHIAAGNHLKRSIRERKGAGSRLRNLWRRIRRRPYPMTETMKPDAEAILTQGFELFVSLPPHPDPVAVRLLVTMLLDGLSCPADGTFRRSERVVVGGKAKTVKAAQMIEAAIFTVVEVLFDASDCAAPGRSELQARPACKLLAAYDEYMQGGGPMEVESKAEERVQEAKGLEPEAAEQAPAEEGAEPAGEGEPALGLEAREPATTQSSDIPSTLPPQEFYAESTSLPSGAEGLPEAFVDLPAEQDLEMADGKRERIRVYAQNAAASAVAAARLSLKSGSATFRIVSLCLRSQFFVRYASQIVLHFLGKELVSKQGLFLLLGGKRRGERYLGFYVKALVELSSGNSNLANLSAAATGIAADEERRVVSGEQQASASFLQGWLKPSAVSRVFHEAGIGASRQTAVALASSINVAADVVLAVLLVALSTAFPPAMIVLAVILAILLIIRSAVVCYTVAVPETLMEKIERKGKGVFEKVAQAVG</sequence>
<evidence type="ECO:0000256" key="2">
    <source>
        <dbReference type="SAM" id="Phobius"/>
    </source>
</evidence>
<organism evidence="3 4">
    <name type="scientific">Eimeria praecox</name>
    <dbReference type="NCBI Taxonomy" id="51316"/>
    <lineage>
        <taxon>Eukaryota</taxon>
        <taxon>Sar</taxon>
        <taxon>Alveolata</taxon>
        <taxon>Apicomplexa</taxon>
        <taxon>Conoidasida</taxon>
        <taxon>Coccidia</taxon>
        <taxon>Eucoccidiorida</taxon>
        <taxon>Eimeriorina</taxon>
        <taxon>Eimeriidae</taxon>
        <taxon>Eimeria</taxon>
    </lineage>
</organism>
<keyword evidence="2" id="KW-1133">Transmembrane helix</keyword>
<feature type="compositionally biased region" description="Low complexity" evidence="1">
    <location>
        <begin position="325"/>
        <end position="346"/>
    </location>
</feature>
<protein>
    <submittedName>
        <fullName evidence="3">Uncharacterized protein</fullName>
    </submittedName>
</protein>
<gene>
    <name evidence="3" type="ORF">EPH_0005500</name>
</gene>
<feature type="compositionally biased region" description="Basic and acidic residues" evidence="1">
    <location>
        <begin position="306"/>
        <end position="321"/>
    </location>
</feature>
<name>U6G7J6_9EIME</name>
<feature type="region of interest" description="Disordered" evidence="1">
    <location>
        <begin position="305"/>
        <end position="375"/>
    </location>
</feature>
<evidence type="ECO:0000313" key="4">
    <source>
        <dbReference type="Proteomes" id="UP000018201"/>
    </source>
</evidence>
<keyword evidence="2" id="KW-0472">Membrane</keyword>
<dbReference type="Proteomes" id="UP000018201">
    <property type="component" value="Unassembled WGS sequence"/>
</dbReference>
<proteinExistence type="predicted"/>
<keyword evidence="2" id="KW-0812">Transmembrane</keyword>
<accession>U6G7J6</accession>